<evidence type="ECO:0000313" key="14">
    <source>
        <dbReference type="Proteomes" id="UP000186143"/>
    </source>
</evidence>
<keyword evidence="8 10" id="KW-0472">Membrane</keyword>
<dbReference type="STRING" id="1672749.BJF92_11640"/>
<evidence type="ECO:0000256" key="10">
    <source>
        <dbReference type="SAM" id="Phobius"/>
    </source>
</evidence>
<dbReference type="InterPro" id="IPR003593">
    <property type="entry name" value="AAA+_ATPase"/>
</dbReference>
<feature type="domain" description="ABC transporter" evidence="11">
    <location>
        <begin position="365"/>
        <end position="599"/>
    </location>
</feature>
<gene>
    <name evidence="13" type="ORF">BJF92_11640</name>
</gene>
<dbReference type="FunFam" id="3.40.50.300:FF:000287">
    <property type="entry name" value="Multidrug ABC transporter ATP-binding protein"/>
    <property type="match status" value="1"/>
</dbReference>
<sequence length="609" mass="66529">MAFSSSPARKDPPPLKRRHPSKNAAKSDRLRRFLGYYLPHRALLAADLLAAAIIAACSVWVPLGINRLVSEIGALEGGSSSPQALLAPASLLLAALSAQIGAQFFVDHWGHVMGARIEADVRRQLFDHCQRLPLSFYDRVRTGELMSRMTSDSLWLGELFHHAPEDLFIAGLKFAGAVVVLFLLDPVIAWMVLAITPFAVLLALHFNGRMNRAIARSKQEIGAINERIEDTLQGIRLVQAFAGEDRERAAFERLNSRFLASRVESYRHEACFSLSMDGLAQLLTGLVLAVGAWHILSARISTADLLSLLLTVGVLVDPVRRLANVIRLWQEGYTGFVRAMEILEIVPDLQERPDARPLKVERGAITFESVRFGYGGKGDVLRQLSLTIDGGQFVALVGHSGVGKSTLCALLARFYDVRDGSISIDGTDVRSVTLASLRQAIGFVQQDVYLFAGTVADNLRYGRPEATRAEIEAAARAAHAHDFIQALPRGYDTEIGQRGVTLSGGQRQRLAIARVFLKDPPILVFDEATSALDQDSERAVQAALAALARGRTTLVIAHRLSTIRRADRILVLDETGLAEDGTHATLMVASGIYARLQRGGEGRETTEAR</sequence>
<accession>A0A1Q9AN23</accession>
<dbReference type="PANTHER" id="PTHR43394:SF1">
    <property type="entry name" value="ATP-BINDING CASSETTE SUB-FAMILY B MEMBER 10, MITOCHONDRIAL"/>
    <property type="match status" value="1"/>
</dbReference>
<dbReference type="PROSITE" id="PS50929">
    <property type="entry name" value="ABC_TM1F"/>
    <property type="match status" value="1"/>
</dbReference>
<comment type="caution">
    <text evidence="13">The sequence shown here is derived from an EMBL/GenBank/DDBJ whole genome shotgun (WGS) entry which is preliminary data.</text>
</comment>
<dbReference type="GO" id="GO:0005886">
    <property type="term" value="C:plasma membrane"/>
    <property type="evidence" value="ECO:0007669"/>
    <property type="project" value="UniProtKB-SubCell"/>
</dbReference>
<dbReference type="PROSITE" id="PS00211">
    <property type="entry name" value="ABC_TRANSPORTER_1"/>
    <property type="match status" value="1"/>
</dbReference>
<evidence type="ECO:0000313" key="13">
    <source>
        <dbReference type="EMBL" id="OLP56726.1"/>
    </source>
</evidence>
<proteinExistence type="inferred from homology"/>
<evidence type="ECO:0000256" key="7">
    <source>
        <dbReference type="ARBA" id="ARBA00022989"/>
    </source>
</evidence>
<evidence type="ECO:0000256" key="6">
    <source>
        <dbReference type="ARBA" id="ARBA00022840"/>
    </source>
</evidence>
<evidence type="ECO:0000256" key="4">
    <source>
        <dbReference type="ARBA" id="ARBA00022692"/>
    </source>
</evidence>
<keyword evidence="6" id="KW-0067">ATP-binding</keyword>
<dbReference type="SUPFAM" id="SSF90123">
    <property type="entry name" value="ABC transporter transmembrane region"/>
    <property type="match status" value="1"/>
</dbReference>
<reference evidence="13 14" key="1">
    <citation type="submission" date="2016-09" db="EMBL/GenBank/DDBJ databases">
        <title>Rhizobium sp. nov., a novel species isolated from the rice rhizosphere.</title>
        <authorList>
            <person name="Zhao J."/>
            <person name="Zhang X."/>
        </authorList>
    </citation>
    <scope>NUCLEOTIDE SEQUENCE [LARGE SCALE GENOMIC DNA]</scope>
    <source>
        <strain evidence="13 14">MH17</strain>
    </source>
</reference>
<dbReference type="InterPro" id="IPR011527">
    <property type="entry name" value="ABC1_TM_dom"/>
</dbReference>
<protein>
    <submittedName>
        <fullName evidence="13">Thiamine ABC transporter permease</fullName>
    </submittedName>
</protein>
<dbReference type="InterPro" id="IPR039421">
    <property type="entry name" value="Type_1_exporter"/>
</dbReference>
<dbReference type="InterPro" id="IPR036640">
    <property type="entry name" value="ABC1_TM_sf"/>
</dbReference>
<dbReference type="SUPFAM" id="SSF52540">
    <property type="entry name" value="P-loop containing nucleoside triphosphate hydrolases"/>
    <property type="match status" value="1"/>
</dbReference>
<keyword evidence="5" id="KW-0547">Nucleotide-binding</keyword>
<name>A0A1Q9AN23_9HYPH</name>
<dbReference type="Pfam" id="PF00005">
    <property type="entry name" value="ABC_tran"/>
    <property type="match status" value="1"/>
</dbReference>
<evidence type="ECO:0000259" key="12">
    <source>
        <dbReference type="PROSITE" id="PS50929"/>
    </source>
</evidence>
<feature type="region of interest" description="Disordered" evidence="9">
    <location>
        <begin position="1"/>
        <end position="25"/>
    </location>
</feature>
<evidence type="ECO:0000256" key="5">
    <source>
        <dbReference type="ARBA" id="ARBA00022741"/>
    </source>
</evidence>
<dbReference type="AlphaFoldDB" id="A0A1Q9AN23"/>
<feature type="transmembrane region" description="Helical" evidence="10">
    <location>
        <begin position="42"/>
        <end position="65"/>
    </location>
</feature>
<keyword evidence="4 10" id="KW-0812">Transmembrane</keyword>
<dbReference type="GO" id="GO:0016887">
    <property type="term" value="F:ATP hydrolysis activity"/>
    <property type="evidence" value="ECO:0007669"/>
    <property type="project" value="InterPro"/>
</dbReference>
<dbReference type="GO" id="GO:0015421">
    <property type="term" value="F:ABC-type oligopeptide transporter activity"/>
    <property type="evidence" value="ECO:0007669"/>
    <property type="project" value="TreeGrafter"/>
</dbReference>
<dbReference type="Gene3D" id="3.40.50.300">
    <property type="entry name" value="P-loop containing nucleotide triphosphate hydrolases"/>
    <property type="match status" value="1"/>
</dbReference>
<comment type="subcellular location">
    <subcellularLocation>
        <location evidence="1">Cell membrane</location>
        <topology evidence="1">Multi-pass membrane protein</topology>
    </subcellularLocation>
</comment>
<dbReference type="OrthoDB" id="9804259at2"/>
<dbReference type="CDD" id="cd18549">
    <property type="entry name" value="ABC_6TM_YwjA_like"/>
    <property type="match status" value="1"/>
</dbReference>
<evidence type="ECO:0000256" key="1">
    <source>
        <dbReference type="ARBA" id="ARBA00004651"/>
    </source>
</evidence>
<dbReference type="SMART" id="SM00382">
    <property type="entry name" value="AAA"/>
    <property type="match status" value="1"/>
</dbReference>
<evidence type="ECO:0000256" key="8">
    <source>
        <dbReference type="ARBA" id="ARBA00023136"/>
    </source>
</evidence>
<dbReference type="PANTHER" id="PTHR43394">
    <property type="entry name" value="ATP-DEPENDENT PERMEASE MDL1, MITOCHONDRIAL"/>
    <property type="match status" value="1"/>
</dbReference>
<feature type="domain" description="ABC transmembrane type-1" evidence="12">
    <location>
        <begin position="48"/>
        <end position="331"/>
    </location>
</feature>
<dbReference type="Proteomes" id="UP000186143">
    <property type="component" value="Unassembled WGS sequence"/>
</dbReference>
<evidence type="ECO:0000256" key="9">
    <source>
        <dbReference type="SAM" id="MobiDB-lite"/>
    </source>
</evidence>
<dbReference type="InterPro" id="IPR003439">
    <property type="entry name" value="ABC_transporter-like_ATP-bd"/>
</dbReference>
<dbReference type="GO" id="GO:0005524">
    <property type="term" value="F:ATP binding"/>
    <property type="evidence" value="ECO:0007669"/>
    <property type="project" value="UniProtKB-KW"/>
</dbReference>
<feature type="transmembrane region" description="Helical" evidence="10">
    <location>
        <begin position="85"/>
        <end position="106"/>
    </location>
</feature>
<evidence type="ECO:0000259" key="11">
    <source>
        <dbReference type="PROSITE" id="PS50893"/>
    </source>
</evidence>
<keyword evidence="3" id="KW-0813">Transport</keyword>
<evidence type="ECO:0000256" key="3">
    <source>
        <dbReference type="ARBA" id="ARBA00022448"/>
    </source>
</evidence>
<organism evidence="13 14">
    <name type="scientific">Xaviernesmea rhizosphaerae</name>
    <dbReference type="NCBI Taxonomy" id="1672749"/>
    <lineage>
        <taxon>Bacteria</taxon>
        <taxon>Pseudomonadati</taxon>
        <taxon>Pseudomonadota</taxon>
        <taxon>Alphaproteobacteria</taxon>
        <taxon>Hyphomicrobiales</taxon>
        <taxon>Rhizobiaceae</taxon>
        <taxon>Rhizobium/Agrobacterium group</taxon>
        <taxon>Xaviernesmea</taxon>
    </lineage>
</organism>
<dbReference type="Gene3D" id="1.20.1560.10">
    <property type="entry name" value="ABC transporter type 1, transmembrane domain"/>
    <property type="match status" value="1"/>
</dbReference>
<evidence type="ECO:0000256" key="2">
    <source>
        <dbReference type="ARBA" id="ARBA00005417"/>
    </source>
</evidence>
<dbReference type="InterPro" id="IPR027417">
    <property type="entry name" value="P-loop_NTPase"/>
</dbReference>
<dbReference type="InterPro" id="IPR017871">
    <property type="entry name" value="ABC_transporter-like_CS"/>
</dbReference>
<dbReference type="RefSeq" id="WP_075633745.1">
    <property type="nucleotide sequence ID" value="NZ_MKIO01000021.1"/>
</dbReference>
<comment type="similarity">
    <text evidence="2">Belongs to the ABC transporter superfamily.</text>
</comment>
<dbReference type="EMBL" id="MKIO01000021">
    <property type="protein sequence ID" value="OLP56726.1"/>
    <property type="molecule type" value="Genomic_DNA"/>
</dbReference>
<dbReference type="Pfam" id="PF00664">
    <property type="entry name" value="ABC_membrane"/>
    <property type="match status" value="1"/>
</dbReference>
<dbReference type="PROSITE" id="PS50893">
    <property type="entry name" value="ABC_TRANSPORTER_2"/>
    <property type="match status" value="1"/>
</dbReference>
<keyword evidence="7 10" id="KW-1133">Transmembrane helix</keyword>